<feature type="region of interest" description="Disordered" evidence="1">
    <location>
        <begin position="173"/>
        <end position="207"/>
    </location>
</feature>
<reference evidence="2 3" key="1">
    <citation type="journal article" date="2016" name="Proc. Natl. Acad. Sci. U.S.A.">
        <title>Comparative genomics of biotechnologically important yeasts.</title>
        <authorList>
            <person name="Riley R."/>
            <person name="Haridas S."/>
            <person name="Wolfe K.H."/>
            <person name="Lopes M.R."/>
            <person name="Hittinger C.T."/>
            <person name="Goeker M."/>
            <person name="Salamov A.A."/>
            <person name="Wisecaver J.H."/>
            <person name="Long T.M."/>
            <person name="Calvey C.H."/>
            <person name="Aerts A.L."/>
            <person name="Barry K.W."/>
            <person name="Choi C."/>
            <person name="Clum A."/>
            <person name="Coughlan A.Y."/>
            <person name="Deshpande S."/>
            <person name="Douglass A.P."/>
            <person name="Hanson S.J."/>
            <person name="Klenk H.-P."/>
            <person name="LaButti K.M."/>
            <person name="Lapidus A."/>
            <person name="Lindquist E.A."/>
            <person name="Lipzen A.M."/>
            <person name="Meier-Kolthoff J.P."/>
            <person name="Ohm R.A."/>
            <person name="Otillar R.P."/>
            <person name="Pangilinan J.L."/>
            <person name="Peng Y."/>
            <person name="Rokas A."/>
            <person name="Rosa C.A."/>
            <person name="Scheuner C."/>
            <person name="Sibirny A.A."/>
            <person name="Slot J.C."/>
            <person name="Stielow J.B."/>
            <person name="Sun H."/>
            <person name="Kurtzman C.P."/>
            <person name="Blackwell M."/>
            <person name="Grigoriev I.V."/>
            <person name="Jeffries T.W."/>
        </authorList>
    </citation>
    <scope>NUCLEOTIDE SEQUENCE [LARGE SCALE GENOMIC DNA]</scope>
    <source>
        <strain evidence="2 3">NRRL Y-2026</strain>
    </source>
</reference>
<name>A0A1E3NF52_9ASCO</name>
<dbReference type="Proteomes" id="UP000094455">
    <property type="component" value="Unassembled WGS sequence"/>
</dbReference>
<dbReference type="GeneID" id="30176744"/>
<organism evidence="2 3">
    <name type="scientific">Pichia membranifaciens NRRL Y-2026</name>
    <dbReference type="NCBI Taxonomy" id="763406"/>
    <lineage>
        <taxon>Eukaryota</taxon>
        <taxon>Fungi</taxon>
        <taxon>Dikarya</taxon>
        <taxon>Ascomycota</taxon>
        <taxon>Saccharomycotina</taxon>
        <taxon>Pichiomycetes</taxon>
        <taxon>Pichiales</taxon>
        <taxon>Pichiaceae</taxon>
        <taxon>Pichia</taxon>
    </lineage>
</organism>
<proteinExistence type="predicted"/>
<evidence type="ECO:0000256" key="1">
    <source>
        <dbReference type="SAM" id="MobiDB-lite"/>
    </source>
</evidence>
<dbReference type="EMBL" id="KV454006">
    <property type="protein sequence ID" value="ODQ44760.1"/>
    <property type="molecule type" value="Genomic_DNA"/>
</dbReference>
<keyword evidence="3" id="KW-1185">Reference proteome</keyword>
<feature type="compositionally biased region" description="Low complexity" evidence="1">
    <location>
        <begin position="173"/>
        <end position="196"/>
    </location>
</feature>
<protein>
    <submittedName>
        <fullName evidence="2">Uncharacterized protein</fullName>
    </submittedName>
</protein>
<dbReference type="AlphaFoldDB" id="A0A1E3NF52"/>
<evidence type="ECO:0000313" key="3">
    <source>
        <dbReference type="Proteomes" id="UP000094455"/>
    </source>
</evidence>
<sequence>MTRLAIDTSSIGSSTQLRLATVHAPADTADTVPSAHELLSLIDYQHVPPHLVSERTQQLHVDTRCSKQDVRDTVSFVETLFKSSLATRRLVSLLLTTDTPGVFGVVFPELSPAGPYALRLAHIDFTDEYVSSLLHPQTPLRQPQTSVVEPQSTLARSLNAHIIRRKSKSATALPISTTATTTPASTTPSTPASLVPSSPPSFTSAASRDTLRSDNFIPLLERLIRGEFRMRRLDSRLDQNTLRRLEKLLIRAVLFRFRGRPGLQPSVSDQRHTPVGVSVAEIEGILDTLIPLLL</sequence>
<dbReference type="OrthoDB" id="10611133at2759"/>
<evidence type="ECO:0000313" key="2">
    <source>
        <dbReference type="EMBL" id="ODQ44760.1"/>
    </source>
</evidence>
<accession>A0A1E3NF52</accession>
<dbReference type="RefSeq" id="XP_019015873.1">
    <property type="nucleotide sequence ID" value="XM_019160057.1"/>
</dbReference>
<gene>
    <name evidence="2" type="ORF">PICMEDRAFT_13423</name>
</gene>